<evidence type="ECO:0000313" key="4">
    <source>
        <dbReference type="Proteomes" id="UP001500620"/>
    </source>
</evidence>
<sequence length="163" mass="18434">MSENDFTAVITVDSSRHEAFDAAVNLRAWWSEEIVGDTDKLGAEFDYHYQETHSCRMRVTEYVPGRRVAWLVLDNHFSFTSDEEWVGTTVEIDLAEQDGRTEVCFTHRGLVPSHECYEVCQQSWDFFVGTSLLELITTGKGRPISDAEANAPVDVSHLTPSTN</sequence>
<accession>A0ABP8DCM8</accession>
<dbReference type="RefSeq" id="WP_345129330.1">
    <property type="nucleotide sequence ID" value="NZ_BAABAT010000012.1"/>
</dbReference>
<evidence type="ECO:0000259" key="2">
    <source>
        <dbReference type="Pfam" id="PF08327"/>
    </source>
</evidence>
<evidence type="ECO:0000313" key="3">
    <source>
        <dbReference type="EMBL" id="GAA4252161.1"/>
    </source>
</evidence>
<dbReference type="InterPro" id="IPR023393">
    <property type="entry name" value="START-like_dom_sf"/>
</dbReference>
<protein>
    <submittedName>
        <fullName evidence="3">SRPBCC domain-containing protein</fullName>
    </submittedName>
</protein>
<dbReference type="Pfam" id="PF08327">
    <property type="entry name" value="AHSA1"/>
    <property type="match status" value="1"/>
</dbReference>
<comment type="caution">
    <text evidence="3">The sequence shown here is derived from an EMBL/GenBank/DDBJ whole genome shotgun (WGS) entry which is preliminary data.</text>
</comment>
<reference evidence="4" key="1">
    <citation type="journal article" date="2019" name="Int. J. Syst. Evol. Microbiol.">
        <title>The Global Catalogue of Microorganisms (GCM) 10K type strain sequencing project: providing services to taxonomists for standard genome sequencing and annotation.</title>
        <authorList>
            <consortium name="The Broad Institute Genomics Platform"/>
            <consortium name="The Broad Institute Genome Sequencing Center for Infectious Disease"/>
            <person name="Wu L."/>
            <person name="Ma J."/>
        </authorList>
    </citation>
    <scope>NUCLEOTIDE SEQUENCE [LARGE SCALE GENOMIC DNA]</scope>
    <source>
        <strain evidence="4">JCM 17441</strain>
    </source>
</reference>
<dbReference type="SUPFAM" id="SSF55961">
    <property type="entry name" value="Bet v1-like"/>
    <property type="match status" value="1"/>
</dbReference>
<organism evidence="3 4">
    <name type="scientific">Dactylosporangium darangshiense</name>
    <dbReference type="NCBI Taxonomy" id="579108"/>
    <lineage>
        <taxon>Bacteria</taxon>
        <taxon>Bacillati</taxon>
        <taxon>Actinomycetota</taxon>
        <taxon>Actinomycetes</taxon>
        <taxon>Micromonosporales</taxon>
        <taxon>Micromonosporaceae</taxon>
        <taxon>Dactylosporangium</taxon>
    </lineage>
</organism>
<keyword evidence="4" id="KW-1185">Reference proteome</keyword>
<name>A0ABP8DCM8_9ACTN</name>
<dbReference type="Proteomes" id="UP001500620">
    <property type="component" value="Unassembled WGS sequence"/>
</dbReference>
<dbReference type="CDD" id="cd07814">
    <property type="entry name" value="SRPBCC_CalC_Aha1-like"/>
    <property type="match status" value="1"/>
</dbReference>
<gene>
    <name evidence="3" type="ORF">GCM10022255_047570</name>
</gene>
<dbReference type="EMBL" id="BAABAT010000012">
    <property type="protein sequence ID" value="GAA4252161.1"/>
    <property type="molecule type" value="Genomic_DNA"/>
</dbReference>
<dbReference type="InterPro" id="IPR013538">
    <property type="entry name" value="ASHA1/2-like_C"/>
</dbReference>
<comment type="similarity">
    <text evidence="1">Belongs to the AHA1 family.</text>
</comment>
<evidence type="ECO:0000256" key="1">
    <source>
        <dbReference type="ARBA" id="ARBA00006817"/>
    </source>
</evidence>
<proteinExistence type="inferred from homology"/>
<dbReference type="Gene3D" id="3.30.530.20">
    <property type="match status" value="1"/>
</dbReference>
<feature type="domain" description="Activator of Hsp90 ATPase homologue 1/2-like C-terminal" evidence="2">
    <location>
        <begin position="22"/>
        <end position="125"/>
    </location>
</feature>